<keyword evidence="2" id="KW-1185">Reference proteome</keyword>
<gene>
    <name evidence="1" type="ORF">BDD14_5303</name>
</gene>
<dbReference type="EMBL" id="SHKW01000001">
    <property type="protein sequence ID" value="RZU43624.1"/>
    <property type="molecule type" value="Genomic_DNA"/>
</dbReference>
<accession>A0A4Q7Z183</accession>
<organism evidence="1 2">
    <name type="scientific">Edaphobacter modestus</name>
    <dbReference type="NCBI Taxonomy" id="388466"/>
    <lineage>
        <taxon>Bacteria</taxon>
        <taxon>Pseudomonadati</taxon>
        <taxon>Acidobacteriota</taxon>
        <taxon>Terriglobia</taxon>
        <taxon>Terriglobales</taxon>
        <taxon>Acidobacteriaceae</taxon>
        <taxon>Edaphobacter</taxon>
    </lineage>
</organism>
<evidence type="ECO:0000313" key="1">
    <source>
        <dbReference type="EMBL" id="RZU43624.1"/>
    </source>
</evidence>
<dbReference type="AlphaFoldDB" id="A0A4Q7Z183"/>
<comment type="caution">
    <text evidence="1">The sequence shown here is derived from an EMBL/GenBank/DDBJ whole genome shotgun (WGS) entry which is preliminary data.</text>
</comment>
<reference evidence="1 2" key="1">
    <citation type="submission" date="2019-02" db="EMBL/GenBank/DDBJ databases">
        <title>Genomic Encyclopedia of Archaeal and Bacterial Type Strains, Phase II (KMG-II): from individual species to whole genera.</title>
        <authorList>
            <person name="Goeker M."/>
        </authorList>
    </citation>
    <scope>NUCLEOTIDE SEQUENCE [LARGE SCALE GENOMIC DNA]</scope>
    <source>
        <strain evidence="1 2">DSM 18101</strain>
    </source>
</reference>
<name>A0A4Q7Z183_9BACT</name>
<sequence>MLLAESPDTATAFQVGMPRLSQFSRKYARPFGSPPTADAVRLCSGAEQVVVRNALLAVSSLRRILRLLDVAS</sequence>
<dbReference type="Proteomes" id="UP000292958">
    <property type="component" value="Unassembled WGS sequence"/>
</dbReference>
<protein>
    <submittedName>
        <fullName evidence="1">Uncharacterized protein</fullName>
    </submittedName>
</protein>
<evidence type="ECO:0000313" key="2">
    <source>
        <dbReference type="Proteomes" id="UP000292958"/>
    </source>
</evidence>
<proteinExistence type="predicted"/>